<dbReference type="AlphaFoldDB" id="A0A4Y2JJ11"/>
<evidence type="ECO:0000256" key="5">
    <source>
        <dbReference type="ARBA" id="ARBA00022801"/>
    </source>
</evidence>
<name>A0A4Y2JJ11_ARAVE</name>
<reference evidence="8 9" key="1">
    <citation type="journal article" date="2019" name="Sci. Rep.">
        <title>Orb-weaving spider Araneus ventricosus genome elucidates the spidroin gene catalogue.</title>
        <authorList>
            <person name="Kono N."/>
            <person name="Nakamura H."/>
            <person name="Ohtoshi R."/>
            <person name="Moran D.A.P."/>
            <person name="Shinohara A."/>
            <person name="Yoshida Y."/>
            <person name="Fujiwara M."/>
            <person name="Mori M."/>
            <person name="Tomita M."/>
            <person name="Arakawa K."/>
        </authorList>
    </citation>
    <scope>NUCLEOTIDE SEQUENCE [LARGE SCALE GENOMIC DNA]</scope>
</reference>
<comment type="caution">
    <text evidence="8">The sequence shown here is derived from an EMBL/GenBank/DDBJ whole genome shotgun (WGS) entry which is preliminary data.</text>
</comment>
<dbReference type="GO" id="GO:0004519">
    <property type="term" value="F:endonuclease activity"/>
    <property type="evidence" value="ECO:0007669"/>
    <property type="project" value="UniProtKB-KW"/>
</dbReference>
<sequence>MRTLHTPDINCRSWLYTDASATSIGAYLAKYEDAGKELSVAFFSKKLTPTQMKLSTIERVSFCVLEALKKFDTWVFRNKIQVVSDHNLLTYLISNAPHGAKVSRWALALQRYHLTVSYSKGTLH</sequence>
<evidence type="ECO:0000256" key="2">
    <source>
        <dbReference type="ARBA" id="ARBA00022695"/>
    </source>
</evidence>
<dbReference type="CDD" id="cd09274">
    <property type="entry name" value="RNase_HI_RT_Ty3"/>
    <property type="match status" value="1"/>
</dbReference>
<dbReference type="EMBL" id="BGPR01003538">
    <property type="protein sequence ID" value="GBM89429.1"/>
    <property type="molecule type" value="Genomic_DNA"/>
</dbReference>
<keyword evidence="3" id="KW-0540">Nuclease</keyword>
<keyword evidence="4" id="KW-0255">Endonuclease</keyword>
<gene>
    <name evidence="8" type="ORF">AVEN_153450_1</name>
</gene>
<dbReference type="InterPro" id="IPR050951">
    <property type="entry name" value="Retrovirus_Pol_polyprotein"/>
</dbReference>
<evidence type="ECO:0000259" key="7">
    <source>
        <dbReference type="Pfam" id="PF17917"/>
    </source>
</evidence>
<keyword evidence="9" id="KW-1185">Reference proteome</keyword>
<keyword evidence="6" id="KW-0695">RNA-directed DNA polymerase</keyword>
<evidence type="ECO:0000256" key="1">
    <source>
        <dbReference type="ARBA" id="ARBA00022679"/>
    </source>
</evidence>
<evidence type="ECO:0000256" key="6">
    <source>
        <dbReference type="ARBA" id="ARBA00022918"/>
    </source>
</evidence>
<feature type="domain" description="Reverse transcriptase RNase H-like" evidence="7">
    <location>
        <begin position="13"/>
        <end position="112"/>
    </location>
</feature>
<dbReference type="OrthoDB" id="6430458at2759"/>
<keyword evidence="5" id="KW-0378">Hydrolase</keyword>
<organism evidence="8 9">
    <name type="scientific">Araneus ventricosus</name>
    <name type="common">Orbweaver spider</name>
    <name type="synonym">Epeira ventricosa</name>
    <dbReference type="NCBI Taxonomy" id="182803"/>
    <lineage>
        <taxon>Eukaryota</taxon>
        <taxon>Metazoa</taxon>
        <taxon>Ecdysozoa</taxon>
        <taxon>Arthropoda</taxon>
        <taxon>Chelicerata</taxon>
        <taxon>Arachnida</taxon>
        <taxon>Araneae</taxon>
        <taxon>Araneomorphae</taxon>
        <taxon>Entelegynae</taxon>
        <taxon>Araneoidea</taxon>
        <taxon>Araneidae</taxon>
        <taxon>Araneus</taxon>
    </lineage>
</organism>
<dbReference type="Pfam" id="PF17917">
    <property type="entry name" value="RT_RNaseH"/>
    <property type="match status" value="1"/>
</dbReference>
<evidence type="ECO:0000313" key="8">
    <source>
        <dbReference type="EMBL" id="GBM89429.1"/>
    </source>
</evidence>
<dbReference type="SUPFAM" id="SSF56672">
    <property type="entry name" value="DNA/RNA polymerases"/>
    <property type="match status" value="1"/>
</dbReference>
<accession>A0A4Y2JJ11</accession>
<dbReference type="Proteomes" id="UP000499080">
    <property type="component" value="Unassembled WGS sequence"/>
</dbReference>
<evidence type="ECO:0000256" key="3">
    <source>
        <dbReference type="ARBA" id="ARBA00022722"/>
    </source>
</evidence>
<dbReference type="GO" id="GO:0016787">
    <property type="term" value="F:hydrolase activity"/>
    <property type="evidence" value="ECO:0007669"/>
    <property type="project" value="UniProtKB-KW"/>
</dbReference>
<dbReference type="InterPro" id="IPR043502">
    <property type="entry name" value="DNA/RNA_pol_sf"/>
</dbReference>
<dbReference type="PANTHER" id="PTHR37984:SF5">
    <property type="entry name" value="PROTEIN NYNRIN-LIKE"/>
    <property type="match status" value="1"/>
</dbReference>
<proteinExistence type="predicted"/>
<dbReference type="InterPro" id="IPR041373">
    <property type="entry name" value="RT_RNaseH"/>
</dbReference>
<protein>
    <recommendedName>
        <fullName evidence="7">Reverse transcriptase RNase H-like domain-containing protein</fullName>
    </recommendedName>
</protein>
<evidence type="ECO:0000256" key="4">
    <source>
        <dbReference type="ARBA" id="ARBA00022759"/>
    </source>
</evidence>
<keyword evidence="1" id="KW-0808">Transferase</keyword>
<evidence type="ECO:0000313" key="9">
    <source>
        <dbReference type="Proteomes" id="UP000499080"/>
    </source>
</evidence>
<dbReference type="PANTHER" id="PTHR37984">
    <property type="entry name" value="PROTEIN CBG26694"/>
    <property type="match status" value="1"/>
</dbReference>
<keyword evidence="2" id="KW-0548">Nucleotidyltransferase</keyword>
<dbReference type="GO" id="GO:0003964">
    <property type="term" value="F:RNA-directed DNA polymerase activity"/>
    <property type="evidence" value="ECO:0007669"/>
    <property type="project" value="UniProtKB-KW"/>
</dbReference>